<gene>
    <name evidence="10" type="ORF">MSYG_0934</name>
</gene>
<keyword evidence="2" id="KW-0479">Metal-binding</keyword>
<dbReference type="OMA" id="DYQFLNQ"/>
<dbReference type="CDD" id="cd23023">
    <property type="entry name" value="zf-HIT_BCD1"/>
    <property type="match status" value="1"/>
</dbReference>
<evidence type="ECO:0000259" key="9">
    <source>
        <dbReference type="PROSITE" id="PS51083"/>
    </source>
</evidence>
<dbReference type="GO" id="GO:0048254">
    <property type="term" value="P:snoRNA localization"/>
    <property type="evidence" value="ECO:0007669"/>
    <property type="project" value="TreeGrafter"/>
</dbReference>
<evidence type="ECO:0000256" key="6">
    <source>
        <dbReference type="ARBA" id="ARBA00049654"/>
    </source>
</evidence>
<dbReference type="OrthoDB" id="272357at2759"/>
<dbReference type="Pfam" id="PF25790">
    <property type="entry name" value="BCD1"/>
    <property type="match status" value="1"/>
</dbReference>
<dbReference type="GO" id="GO:0000492">
    <property type="term" value="P:box C/D snoRNP assembly"/>
    <property type="evidence" value="ECO:0007669"/>
    <property type="project" value="TreeGrafter"/>
</dbReference>
<feature type="compositionally biased region" description="Low complexity" evidence="8">
    <location>
        <begin position="429"/>
        <end position="457"/>
    </location>
</feature>
<dbReference type="PANTHER" id="PTHR13483">
    <property type="entry name" value="BOX C_D SNORNA PROTEIN 1-RELATED"/>
    <property type="match status" value="1"/>
</dbReference>
<accession>A0A1M8A294</accession>
<reference evidence="11" key="1">
    <citation type="journal article" date="2017" name="Nucleic Acids Res.">
        <title>Proteogenomics produces comprehensive and highly accurate protein-coding gene annotation in a complete genome assembly of Malassezia sympodialis.</title>
        <authorList>
            <person name="Zhu Y."/>
            <person name="Engstroem P.G."/>
            <person name="Tellgren-Roth C."/>
            <person name="Baudo C.D."/>
            <person name="Kennell J.C."/>
            <person name="Sun S."/>
            <person name="Billmyre R.B."/>
            <person name="Schroeder M.S."/>
            <person name="Andersson A."/>
            <person name="Holm T."/>
            <person name="Sigurgeirsson B."/>
            <person name="Wu G."/>
            <person name="Sankaranarayanan S.R."/>
            <person name="Siddharthan R."/>
            <person name="Sanyal K."/>
            <person name="Lundeberg J."/>
            <person name="Nystedt B."/>
            <person name="Boekhout T."/>
            <person name="Dawson T.L. Jr."/>
            <person name="Heitman J."/>
            <person name="Scheynius A."/>
            <person name="Lehtioe J."/>
        </authorList>
    </citation>
    <scope>NUCLEOTIDE SEQUENCE [LARGE SCALE GENOMIC DNA]</scope>
    <source>
        <strain evidence="11">ATCC 42132</strain>
    </source>
</reference>
<dbReference type="Proteomes" id="UP000186303">
    <property type="component" value="Chromosome 2"/>
</dbReference>
<dbReference type="VEuPathDB" id="FungiDB:MSYG_0934"/>
<feature type="region of interest" description="Disordered" evidence="8">
    <location>
        <begin position="408"/>
        <end position="457"/>
    </location>
</feature>
<dbReference type="GO" id="GO:0000463">
    <property type="term" value="P:maturation of LSU-rRNA from tricistronic rRNA transcript (SSU-rRNA, 5.8S rRNA, LSU-rRNA)"/>
    <property type="evidence" value="ECO:0007669"/>
    <property type="project" value="TreeGrafter"/>
</dbReference>
<dbReference type="SUPFAM" id="SSF144232">
    <property type="entry name" value="HIT/MYND zinc finger-like"/>
    <property type="match status" value="1"/>
</dbReference>
<dbReference type="InterPro" id="IPR051639">
    <property type="entry name" value="BCD1"/>
</dbReference>
<dbReference type="EMBL" id="LT671822">
    <property type="protein sequence ID" value="SHO76596.1"/>
    <property type="molecule type" value="Genomic_DNA"/>
</dbReference>
<dbReference type="STRING" id="1230383.A0A1M8A294"/>
<organism evidence="10 11">
    <name type="scientific">Malassezia sympodialis (strain ATCC 42132)</name>
    <name type="common">Atopic eczema-associated yeast</name>
    <dbReference type="NCBI Taxonomy" id="1230383"/>
    <lineage>
        <taxon>Eukaryota</taxon>
        <taxon>Fungi</taxon>
        <taxon>Dikarya</taxon>
        <taxon>Basidiomycota</taxon>
        <taxon>Ustilaginomycotina</taxon>
        <taxon>Malasseziomycetes</taxon>
        <taxon>Malasseziales</taxon>
        <taxon>Malasseziaceae</taxon>
        <taxon>Malassezia</taxon>
    </lineage>
</organism>
<dbReference type="AlphaFoldDB" id="A0A1M8A294"/>
<evidence type="ECO:0000256" key="8">
    <source>
        <dbReference type="SAM" id="MobiDB-lite"/>
    </source>
</evidence>
<keyword evidence="3 7" id="KW-0863">Zinc-finger</keyword>
<keyword evidence="1" id="KW-0597">Phosphoprotein</keyword>
<evidence type="ECO:0000313" key="11">
    <source>
        <dbReference type="Proteomes" id="UP000186303"/>
    </source>
</evidence>
<dbReference type="InterPro" id="IPR057721">
    <property type="entry name" value="BCD1_alpha/beta"/>
</dbReference>
<dbReference type="GO" id="GO:0008270">
    <property type="term" value="F:zinc ion binding"/>
    <property type="evidence" value="ECO:0007669"/>
    <property type="project" value="UniProtKB-UniRule"/>
</dbReference>
<evidence type="ECO:0000256" key="4">
    <source>
        <dbReference type="ARBA" id="ARBA00022833"/>
    </source>
</evidence>
<name>A0A1M8A294_MALS4</name>
<proteinExistence type="inferred from homology"/>
<protein>
    <recommendedName>
        <fullName evidence="9">HIT-type domain-containing protein</fullName>
    </recommendedName>
</protein>
<keyword evidence="11" id="KW-1185">Reference proteome</keyword>
<evidence type="ECO:0000256" key="1">
    <source>
        <dbReference type="ARBA" id="ARBA00022553"/>
    </source>
</evidence>
<dbReference type="InterPro" id="IPR007529">
    <property type="entry name" value="Znf_HIT"/>
</dbReference>
<comment type="similarity">
    <text evidence="6">Belongs to the BCD1 family.</text>
</comment>
<keyword evidence="4" id="KW-0862">Zinc</keyword>
<comment type="function">
    <text evidence="5">Required for box C/D snoRNAs accumulation involved in snoRNA processing, snoRNA transport to the nucleolus and ribosome biogenesis.</text>
</comment>
<sequence>MPIAATAVCASCQAASCKYTCPYCTATTCSLPCFRQHKATLACEQARAAFEAGATKGVGPSLLARERGDVARFVPMKDYDYNQMLDDYQFLNQVGRVVTSTGRSLSEAHMLPLDHVPRPGVRRGPASQQRRDALAKQLGFHKLPIMLLPDGMTHRRMNRTHWDAKQRCMVFTLQIQFPCHCIQPDSDLSRFSQGLLVHGLSSQTVLSTWLLSELERQCARQHQMPLSQWHSDTEADVSRAKRFKGDQDTNSFWHMDNDILSALGLASSNETWSAWPSSVRLLLHIYELRLRNETTPKYLDWWVRKGASLEKPVSLVREPAALPALVPQHVLDNVSQLRHDTQPKESAANLSNTVQHFVEVPMSMTLDTLLRSLPAGFGIVEYLQVAIWPAQTLAVAERRGQVQLHPLQVPAPPARQDPVQDKQASLAVSAPASQTATPAAASTEQSSSTSAAIPTPAALVAYADSDTDDEA</sequence>
<dbReference type="Gene3D" id="3.30.60.190">
    <property type="match status" value="1"/>
</dbReference>
<dbReference type="PROSITE" id="PS51083">
    <property type="entry name" value="ZF_HIT"/>
    <property type="match status" value="1"/>
</dbReference>
<dbReference type="GO" id="GO:0005634">
    <property type="term" value="C:nucleus"/>
    <property type="evidence" value="ECO:0007669"/>
    <property type="project" value="TreeGrafter"/>
</dbReference>
<feature type="domain" description="HIT-type" evidence="9">
    <location>
        <begin position="9"/>
        <end position="43"/>
    </location>
</feature>
<evidence type="ECO:0000313" key="10">
    <source>
        <dbReference type="EMBL" id="SHO76596.1"/>
    </source>
</evidence>
<evidence type="ECO:0000256" key="2">
    <source>
        <dbReference type="ARBA" id="ARBA00022723"/>
    </source>
</evidence>
<evidence type="ECO:0000256" key="7">
    <source>
        <dbReference type="PROSITE-ProRule" id="PRU00453"/>
    </source>
</evidence>
<dbReference type="PANTHER" id="PTHR13483:SF3">
    <property type="entry name" value="BOX C_D SNORNA PROTEIN 1"/>
    <property type="match status" value="1"/>
</dbReference>
<evidence type="ECO:0000256" key="3">
    <source>
        <dbReference type="ARBA" id="ARBA00022771"/>
    </source>
</evidence>
<dbReference type="GO" id="GO:0070761">
    <property type="term" value="C:pre-snoRNP complex"/>
    <property type="evidence" value="ECO:0007669"/>
    <property type="project" value="TreeGrafter"/>
</dbReference>
<evidence type="ECO:0000256" key="5">
    <source>
        <dbReference type="ARBA" id="ARBA00049598"/>
    </source>
</evidence>